<dbReference type="PROSITE" id="PS00138">
    <property type="entry name" value="SUBTILASE_SER"/>
    <property type="match status" value="1"/>
</dbReference>
<comment type="subcellular location">
    <subcellularLocation>
        <location evidence="1">Secreted</location>
    </subcellularLocation>
</comment>
<evidence type="ECO:0000256" key="8">
    <source>
        <dbReference type="RuleBase" id="RU003355"/>
    </source>
</evidence>
<dbReference type="InterPro" id="IPR054399">
    <property type="entry name" value="Fervidolysin-like_N_prodom"/>
</dbReference>
<evidence type="ECO:0000256" key="2">
    <source>
        <dbReference type="ARBA" id="ARBA00011073"/>
    </source>
</evidence>
<dbReference type="RefSeq" id="WP_345722527.1">
    <property type="nucleotide sequence ID" value="NZ_BAABRU010000009.1"/>
</dbReference>
<reference evidence="12 13" key="1">
    <citation type="submission" date="2024-02" db="EMBL/GenBank/DDBJ databases">
        <title>Herpetosiphon gulosus NBRC 112829.</title>
        <authorList>
            <person name="Ichikawa N."/>
            <person name="Katano-Makiyama Y."/>
            <person name="Hidaka K."/>
        </authorList>
    </citation>
    <scope>NUCLEOTIDE SEQUENCE [LARGE SCALE GENOMIC DNA]</scope>
    <source>
        <strain evidence="12 13">NBRC 112829</strain>
    </source>
</reference>
<dbReference type="InterPro" id="IPR023828">
    <property type="entry name" value="Peptidase_S8_Ser-AS"/>
</dbReference>
<dbReference type="InterPro" id="IPR050131">
    <property type="entry name" value="Peptidase_S8_subtilisin-like"/>
</dbReference>
<name>A0ABP9X2U5_9CHLR</name>
<dbReference type="InterPro" id="IPR023827">
    <property type="entry name" value="Peptidase_S8_Asp-AS"/>
</dbReference>
<accession>A0ABP9X2U5</accession>
<feature type="active site" description="Charge relay system" evidence="7">
    <location>
        <position position="199"/>
    </location>
</feature>
<dbReference type="Proteomes" id="UP001428290">
    <property type="component" value="Unassembled WGS sequence"/>
</dbReference>
<dbReference type="PROSITE" id="PS00137">
    <property type="entry name" value="SUBTILASE_HIS"/>
    <property type="match status" value="1"/>
</dbReference>
<evidence type="ECO:0000256" key="6">
    <source>
        <dbReference type="ARBA" id="ARBA00022825"/>
    </source>
</evidence>
<evidence type="ECO:0000256" key="1">
    <source>
        <dbReference type="ARBA" id="ARBA00004613"/>
    </source>
</evidence>
<feature type="domain" description="Fervidolysin-like N-terminal prodomain" evidence="11">
    <location>
        <begin position="46"/>
        <end position="122"/>
    </location>
</feature>
<evidence type="ECO:0000256" key="3">
    <source>
        <dbReference type="ARBA" id="ARBA00022525"/>
    </source>
</evidence>
<keyword evidence="13" id="KW-1185">Reference proteome</keyword>
<feature type="chain" id="PRO_5045628802" evidence="9">
    <location>
        <begin position="19"/>
        <end position="407"/>
    </location>
</feature>
<keyword evidence="5 7" id="KW-0378">Hydrolase</keyword>
<dbReference type="Gene3D" id="3.40.50.200">
    <property type="entry name" value="Peptidase S8/S53 domain"/>
    <property type="match status" value="1"/>
</dbReference>
<dbReference type="InterPro" id="IPR015500">
    <property type="entry name" value="Peptidase_S8_subtilisin-rel"/>
</dbReference>
<dbReference type="PANTHER" id="PTHR43806:SF11">
    <property type="entry name" value="CEREVISIN-RELATED"/>
    <property type="match status" value="1"/>
</dbReference>
<keyword evidence="9" id="KW-0732">Signal</keyword>
<protein>
    <submittedName>
        <fullName evidence="12">Thermophilic serine proteinase</fullName>
    </submittedName>
</protein>
<dbReference type="InterPro" id="IPR022398">
    <property type="entry name" value="Peptidase_S8_His-AS"/>
</dbReference>
<feature type="domain" description="Peptidase S8/S53" evidence="10">
    <location>
        <begin position="158"/>
        <end position="385"/>
    </location>
</feature>
<comment type="caution">
    <text evidence="12">The sequence shown here is derived from an EMBL/GenBank/DDBJ whole genome shotgun (WGS) entry which is preliminary data.</text>
</comment>
<proteinExistence type="inferred from homology"/>
<evidence type="ECO:0000259" key="10">
    <source>
        <dbReference type="Pfam" id="PF00082"/>
    </source>
</evidence>
<evidence type="ECO:0000256" key="5">
    <source>
        <dbReference type="ARBA" id="ARBA00022801"/>
    </source>
</evidence>
<comment type="similarity">
    <text evidence="2 7 8">Belongs to the peptidase S8 family.</text>
</comment>
<evidence type="ECO:0000259" key="11">
    <source>
        <dbReference type="Pfam" id="PF22148"/>
    </source>
</evidence>
<dbReference type="PROSITE" id="PS51892">
    <property type="entry name" value="SUBTILASE"/>
    <property type="match status" value="1"/>
</dbReference>
<dbReference type="InterPro" id="IPR036852">
    <property type="entry name" value="Peptidase_S8/S53_dom_sf"/>
</dbReference>
<dbReference type="InterPro" id="IPR034084">
    <property type="entry name" value="Thermitase-like_dom"/>
</dbReference>
<sequence length="407" mass="42127">MKRLFVSSMLILAVSAFAGSNSSFAQSRDVEKPVDIGDAVGLDLNAPAVPGQFVIKFKNSTSKASRANTLSALGAVQIDRIEALDAEVVEFASLKSNDSLAMRQAMVESLLKDGNIEYAEPNFIYTSTYTPNDPGRSSQWAWGVTQAYTGWDITRGSSSVVVAVVDTGIQSTHPDLDAKIVAGYDYIDNDSTPNDGNGHGTHVAGTVAAETNNSTGGAGTCPNCRLMGVRVLNNSGSGTLAGVANGITYAANNGAKVINLSLGGGGSTALQNAVNYAWGRGVFLACAAGNSNTSSTTSAYPAAYTNCFAVASTTSTDARSSFSNYGTWVEVAAPGSSIYSTWINSGYNTINGTSMATPHVAGLAGLLSSKGLTNSQIKSKICSSSDQISGTGTRWTCGRINIYKAVQ</sequence>
<keyword evidence="3" id="KW-0964">Secreted</keyword>
<organism evidence="12 13">
    <name type="scientific">Herpetosiphon gulosus</name>
    <dbReference type="NCBI Taxonomy" id="1973496"/>
    <lineage>
        <taxon>Bacteria</taxon>
        <taxon>Bacillati</taxon>
        <taxon>Chloroflexota</taxon>
        <taxon>Chloroflexia</taxon>
        <taxon>Herpetosiphonales</taxon>
        <taxon>Herpetosiphonaceae</taxon>
        <taxon>Herpetosiphon</taxon>
    </lineage>
</organism>
<feature type="signal peptide" evidence="9">
    <location>
        <begin position="1"/>
        <end position="18"/>
    </location>
</feature>
<feature type="active site" description="Charge relay system" evidence="7">
    <location>
        <position position="166"/>
    </location>
</feature>
<dbReference type="PANTHER" id="PTHR43806">
    <property type="entry name" value="PEPTIDASE S8"/>
    <property type="match status" value="1"/>
</dbReference>
<dbReference type="PROSITE" id="PS00136">
    <property type="entry name" value="SUBTILASE_ASP"/>
    <property type="match status" value="1"/>
</dbReference>
<dbReference type="InterPro" id="IPR000209">
    <property type="entry name" value="Peptidase_S8/S53_dom"/>
</dbReference>
<feature type="active site" description="Charge relay system" evidence="7">
    <location>
        <position position="354"/>
    </location>
</feature>
<evidence type="ECO:0000256" key="4">
    <source>
        <dbReference type="ARBA" id="ARBA00022670"/>
    </source>
</evidence>
<dbReference type="Pfam" id="PF22148">
    <property type="entry name" value="Fervidolysin_NPro-like"/>
    <property type="match status" value="1"/>
</dbReference>
<evidence type="ECO:0000256" key="9">
    <source>
        <dbReference type="SAM" id="SignalP"/>
    </source>
</evidence>
<dbReference type="PRINTS" id="PR00723">
    <property type="entry name" value="SUBTILISIN"/>
</dbReference>
<dbReference type="EMBL" id="BAABRU010000009">
    <property type="protein sequence ID" value="GAA5528908.1"/>
    <property type="molecule type" value="Genomic_DNA"/>
</dbReference>
<gene>
    <name evidence="12" type="ORF">Hgul01_02711</name>
</gene>
<evidence type="ECO:0000313" key="13">
    <source>
        <dbReference type="Proteomes" id="UP001428290"/>
    </source>
</evidence>
<keyword evidence="6 7" id="KW-0720">Serine protease</keyword>
<keyword evidence="4 7" id="KW-0645">Protease</keyword>
<evidence type="ECO:0000256" key="7">
    <source>
        <dbReference type="PROSITE-ProRule" id="PRU01240"/>
    </source>
</evidence>
<dbReference type="Pfam" id="PF00082">
    <property type="entry name" value="Peptidase_S8"/>
    <property type="match status" value="1"/>
</dbReference>
<dbReference type="SUPFAM" id="SSF52743">
    <property type="entry name" value="Subtilisin-like"/>
    <property type="match status" value="1"/>
</dbReference>
<evidence type="ECO:0000313" key="12">
    <source>
        <dbReference type="EMBL" id="GAA5528908.1"/>
    </source>
</evidence>
<dbReference type="CDD" id="cd07484">
    <property type="entry name" value="Peptidases_S8_Thermitase_like"/>
    <property type="match status" value="1"/>
</dbReference>